<protein>
    <submittedName>
        <fullName evidence="1">Uncharacterized protein</fullName>
    </submittedName>
</protein>
<evidence type="ECO:0000313" key="1">
    <source>
        <dbReference type="EMBL" id="RNA15772.1"/>
    </source>
</evidence>
<dbReference type="AlphaFoldDB" id="A0A3M7QWQ7"/>
<evidence type="ECO:0000313" key="2">
    <source>
        <dbReference type="Proteomes" id="UP000276133"/>
    </source>
</evidence>
<keyword evidence="2" id="KW-1185">Reference proteome</keyword>
<reference evidence="1 2" key="1">
    <citation type="journal article" date="2018" name="Sci. Rep.">
        <title>Genomic signatures of local adaptation to the degree of environmental predictability in rotifers.</title>
        <authorList>
            <person name="Franch-Gras L."/>
            <person name="Hahn C."/>
            <person name="Garcia-Roger E.M."/>
            <person name="Carmona M.J."/>
            <person name="Serra M."/>
            <person name="Gomez A."/>
        </authorList>
    </citation>
    <scope>NUCLEOTIDE SEQUENCE [LARGE SCALE GENOMIC DNA]</scope>
    <source>
        <strain evidence="1">HYR1</strain>
    </source>
</reference>
<comment type="caution">
    <text evidence="1">The sequence shown here is derived from an EMBL/GenBank/DDBJ whole genome shotgun (WGS) entry which is preliminary data.</text>
</comment>
<sequence>MRQSCVSSLGPPLGQINSIRDGFYCLRQSCVSVSEAAISNEGIRITENRHYSSSNKIVTRTARPAQPRPCSYFIFSSESRVEWQTRIIKLEAIYYKNSESVSNHFTKILTIFSVRENDNKFIKLINFVQNYLKEEKNFKKYLAFLSNTNCDGLFKEIPPKKFPFGQNLFAEGRIDKADSDTPNEDKENYQ</sequence>
<accession>A0A3M7QWQ7</accession>
<dbReference type="Proteomes" id="UP000276133">
    <property type="component" value="Unassembled WGS sequence"/>
</dbReference>
<feature type="non-terminal residue" evidence="1">
    <location>
        <position position="190"/>
    </location>
</feature>
<name>A0A3M7QWQ7_BRAPC</name>
<proteinExistence type="predicted"/>
<organism evidence="1 2">
    <name type="scientific">Brachionus plicatilis</name>
    <name type="common">Marine rotifer</name>
    <name type="synonym">Brachionus muelleri</name>
    <dbReference type="NCBI Taxonomy" id="10195"/>
    <lineage>
        <taxon>Eukaryota</taxon>
        <taxon>Metazoa</taxon>
        <taxon>Spiralia</taxon>
        <taxon>Gnathifera</taxon>
        <taxon>Rotifera</taxon>
        <taxon>Eurotatoria</taxon>
        <taxon>Monogononta</taxon>
        <taxon>Pseudotrocha</taxon>
        <taxon>Ploima</taxon>
        <taxon>Brachionidae</taxon>
        <taxon>Brachionus</taxon>
    </lineage>
</organism>
<dbReference type="EMBL" id="REGN01004893">
    <property type="protein sequence ID" value="RNA15772.1"/>
    <property type="molecule type" value="Genomic_DNA"/>
</dbReference>
<gene>
    <name evidence="1" type="ORF">BpHYR1_041001</name>
</gene>